<comment type="caution">
    <text evidence="2">The sequence shown here is derived from an EMBL/GenBank/DDBJ whole genome shotgun (WGS) entry which is preliminary data.</text>
</comment>
<reference evidence="2 3" key="1">
    <citation type="submission" date="2024-08" db="EMBL/GenBank/DDBJ databases">
        <title>Gnathostoma spinigerum genome.</title>
        <authorList>
            <person name="Gonzalez-Bertolin B."/>
            <person name="Monzon S."/>
            <person name="Zaballos A."/>
            <person name="Jimenez P."/>
            <person name="Dekumyoy P."/>
            <person name="Varona S."/>
            <person name="Cuesta I."/>
            <person name="Sumanam S."/>
            <person name="Adisakwattana P."/>
            <person name="Gasser R.B."/>
            <person name="Hernandez-Gonzalez A."/>
            <person name="Young N.D."/>
            <person name="Perteguer M.J."/>
        </authorList>
    </citation>
    <scope>NUCLEOTIDE SEQUENCE [LARGE SCALE GENOMIC DNA]</scope>
    <source>
        <strain evidence="2">AL3</strain>
        <tissue evidence="2">Liver</tissue>
    </source>
</reference>
<organism evidence="2 3">
    <name type="scientific">Gnathostoma spinigerum</name>
    <dbReference type="NCBI Taxonomy" id="75299"/>
    <lineage>
        <taxon>Eukaryota</taxon>
        <taxon>Metazoa</taxon>
        <taxon>Ecdysozoa</taxon>
        <taxon>Nematoda</taxon>
        <taxon>Chromadorea</taxon>
        <taxon>Rhabditida</taxon>
        <taxon>Spirurina</taxon>
        <taxon>Gnathostomatomorpha</taxon>
        <taxon>Gnathostomatoidea</taxon>
        <taxon>Gnathostomatidae</taxon>
        <taxon>Gnathostoma</taxon>
    </lineage>
</organism>
<dbReference type="AlphaFoldDB" id="A0ABD6EBF5"/>
<evidence type="ECO:0000313" key="2">
    <source>
        <dbReference type="EMBL" id="MFH4977384.1"/>
    </source>
</evidence>
<protein>
    <submittedName>
        <fullName evidence="2">Uncharacterized protein</fullName>
    </submittedName>
</protein>
<keyword evidence="3" id="KW-1185">Reference proteome</keyword>
<name>A0ABD6EBF5_9BILA</name>
<dbReference type="Proteomes" id="UP001608902">
    <property type="component" value="Unassembled WGS sequence"/>
</dbReference>
<gene>
    <name evidence="2" type="ORF">AB6A40_004093</name>
</gene>
<proteinExistence type="predicted"/>
<evidence type="ECO:0000256" key="1">
    <source>
        <dbReference type="SAM" id="MobiDB-lite"/>
    </source>
</evidence>
<feature type="region of interest" description="Disordered" evidence="1">
    <location>
        <begin position="78"/>
        <end position="116"/>
    </location>
</feature>
<dbReference type="EMBL" id="JBGFUD010002268">
    <property type="protein sequence ID" value="MFH4977384.1"/>
    <property type="molecule type" value="Genomic_DNA"/>
</dbReference>
<evidence type="ECO:0000313" key="3">
    <source>
        <dbReference type="Proteomes" id="UP001608902"/>
    </source>
</evidence>
<feature type="compositionally biased region" description="Basic and acidic residues" evidence="1">
    <location>
        <begin position="88"/>
        <end position="102"/>
    </location>
</feature>
<sequence length="116" mass="13549">MHDIFRIFKLIQYLSAHLSIHTRRKLKSTYSDPMNSAFSKANANSLVNSERNAKSPPFKWVNLRKNKAFLEEKEGQRTLNRGILRRQRSQEMKPKDPDKVESEDGIMEPKMVSEDS</sequence>
<accession>A0ABD6EBF5</accession>